<dbReference type="AlphaFoldDB" id="A0A1S7QYD2"/>
<name>A0A1S7QYD2_AGRTU</name>
<protein>
    <submittedName>
        <fullName evidence="1">Uncharacterized protein</fullName>
    </submittedName>
</protein>
<dbReference type="Proteomes" id="UP000191897">
    <property type="component" value="Unassembled WGS sequence"/>
</dbReference>
<sequence length="72" mass="7516">MSKACGPEFDGGNRHCSNAEEAAALEIDLGSHLLSLLSVLDAGQVTGCVYPRCVPREANVNGFVAGRIPDTD</sequence>
<accession>A0A1S7QYD2</accession>
<gene>
    <name evidence="1" type="ORF">AGR4C_Lc10055</name>
</gene>
<proteinExistence type="predicted"/>
<organism evidence="1 2">
    <name type="scientific">Agrobacterium tumefaciens str. Kerr 14</name>
    <dbReference type="NCBI Taxonomy" id="1183424"/>
    <lineage>
        <taxon>Bacteria</taxon>
        <taxon>Pseudomonadati</taxon>
        <taxon>Pseudomonadota</taxon>
        <taxon>Alphaproteobacteria</taxon>
        <taxon>Hyphomicrobiales</taxon>
        <taxon>Rhizobiaceae</taxon>
        <taxon>Rhizobium/Agrobacterium group</taxon>
        <taxon>Agrobacterium</taxon>
        <taxon>Agrobacterium tumefaciens complex</taxon>
    </lineage>
</organism>
<dbReference type="EMBL" id="FBWC01000019">
    <property type="protein sequence ID" value="CUX44001.1"/>
    <property type="molecule type" value="Genomic_DNA"/>
</dbReference>
<evidence type="ECO:0000313" key="1">
    <source>
        <dbReference type="EMBL" id="CUX44001.1"/>
    </source>
</evidence>
<evidence type="ECO:0000313" key="2">
    <source>
        <dbReference type="Proteomes" id="UP000191897"/>
    </source>
</evidence>
<reference evidence="1 2" key="1">
    <citation type="submission" date="2016-01" db="EMBL/GenBank/DDBJ databases">
        <authorList>
            <person name="Oliw E.H."/>
        </authorList>
    </citation>
    <scope>NUCLEOTIDE SEQUENCE [LARGE SCALE GENOMIC DNA]</scope>
    <source>
        <strain evidence="1 2">Kerr 14</strain>
    </source>
</reference>